<comment type="caution">
    <text evidence="1">The sequence shown here is derived from an EMBL/GenBank/DDBJ whole genome shotgun (WGS) entry which is preliminary data.</text>
</comment>
<sequence length="96" mass="10762">MIPSPLAFGSESSMNLSLSDSIGDIFGTKDISNILTMAQPRQYILVDEHLPAVATMLNVDLERLRNVLDITLALSHEQLLNFPIKQEREDLDDQTH</sequence>
<accession>A0A9P9YQ85</accession>
<name>A0A9P9YQ85_9MUSC</name>
<evidence type="ECO:0000313" key="2">
    <source>
        <dbReference type="Proteomes" id="UP001059596"/>
    </source>
</evidence>
<evidence type="ECO:0000313" key="1">
    <source>
        <dbReference type="EMBL" id="KAI8041139.1"/>
    </source>
</evidence>
<organism evidence="1 2">
    <name type="scientific">Drosophila gunungcola</name>
    <name type="common">fruit fly</name>
    <dbReference type="NCBI Taxonomy" id="103775"/>
    <lineage>
        <taxon>Eukaryota</taxon>
        <taxon>Metazoa</taxon>
        <taxon>Ecdysozoa</taxon>
        <taxon>Arthropoda</taxon>
        <taxon>Hexapoda</taxon>
        <taxon>Insecta</taxon>
        <taxon>Pterygota</taxon>
        <taxon>Neoptera</taxon>
        <taxon>Endopterygota</taxon>
        <taxon>Diptera</taxon>
        <taxon>Brachycera</taxon>
        <taxon>Muscomorpha</taxon>
        <taxon>Ephydroidea</taxon>
        <taxon>Drosophilidae</taxon>
        <taxon>Drosophila</taxon>
        <taxon>Sophophora</taxon>
    </lineage>
</organism>
<reference evidence="1" key="1">
    <citation type="journal article" date="2023" name="Genome Biol. Evol.">
        <title>Long-read-based Genome Assembly of Drosophila gunungcola Reveals Fewer Chemosensory Genes in Flower-breeding Species.</title>
        <authorList>
            <person name="Negi A."/>
            <person name="Liao B.Y."/>
            <person name="Yeh S.D."/>
        </authorList>
    </citation>
    <scope>NUCLEOTIDE SEQUENCE</scope>
    <source>
        <strain evidence="1">Sukarami</strain>
    </source>
</reference>
<protein>
    <submittedName>
        <fullName evidence="1">Uncharacterized protein</fullName>
    </submittedName>
</protein>
<keyword evidence="2" id="KW-1185">Reference proteome</keyword>
<gene>
    <name evidence="1" type="ORF">M5D96_005391</name>
</gene>
<dbReference type="Proteomes" id="UP001059596">
    <property type="component" value="Unassembled WGS sequence"/>
</dbReference>
<dbReference type="AlphaFoldDB" id="A0A9P9YQ85"/>
<dbReference type="EMBL" id="JAMKOV010000003">
    <property type="protein sequence ID" value="KAI8041139.1"/>
    <property type="molecule type" value="Genomic_DNA"/>
</dbReference>
<proteinExistence type="predicted"/>